<comment type="caution">
    <text evidence="5">The sequence shown here is derived from an EMBL/GenBank/DDBJ whole genome shotgun (WGS) entry which is preliminary data.</text>
</comment>
<evidence type="ECO:0000313" key="5">
    <source>
        <dbReference type="EMBL" id="RZF39060.1"/>
    </source>
</evidence>
<dbReference type="OrthoDB" id="275011at2759"/>
<dbReference type="FunCoup" id="A0A482X160">
    <property type="interactions" value="654"/>
</dbReference>
<name>A0A482X160_LAOST</name>
<dbReference type="STRING" id="195883.A0A482X160"/>
<reference evidence="5 6" key="1">
    <citation type="journal article" date="2017" name="Gigascience">
        <title>Genome sequence of the small brown planthopper, Laodelphax striatellus.</title>
        <authorList>
            <person name="Zhu J."/>
            <person name="Jiang F."/>
            <person name="Wang X."/>
            <person name="Yang P."/>
            <person name="Bao Y."/>
            <person name="Zhao W."/>
            <person name="Wang W."/>
            <person name="Lu H."/>
            <person name="Wang Q."/>
            <person name="Cui N."/>
            <person name="Li J."/>
            <person name="Chen X."/>
            <person name="Luo L."/>
            <person name="Yu J."/>
            <person name="Kang L."/>
            <person name="Cui F."/>
        </authorList>
    </citation>
    <scope>NUCLEOTIDE SEQUENCE [LARGE SCALE GENOMIC DNA]</scope>
    <source>
        <strain evidence="5">Lst14</strain>
    </source>
</reference>
<keyword evidence="6" id="KW-1185">Reference proteome</keyword>
<dbReference type="GO" id="GO:0005085">
    <property type="term" value="F:guanyl-nucleotide exchange factor activity"/>
    <property type="evidence" value="ECO:0007669"/>
    <property type="project" value="TreeGrafter"/>
</dbReference>
<dbReference type="PANTHER" id="PTHR33967">
    <property type="entry name" value="RAGULATOR COMPLEX PROTEIN LAMTOR4"/>
    <property type="match status" value="1"/>
</dbReference>
<dbReference type="GO" id="GO:0005764">
    <property type="term" value="C:lysosome"/>
    <property type="evidence" value="ECO:0007669"/>
    <property type="project" value="UniProtKB-SubCell"/>
</dbReference>
<accession>A0A482X160</accession>
<keyword evidence="3" id="KW-0458">Lysosome</keyword>
<dbReference type="GO" id="GO:0071230">
    <property type="term" value="P:cellular response to amino acid stimulus"/>
    <property type="evidence" value="ECO:0007669"/>
    <property type="project" value="InterPro"/>
</dbReference>
<comment type="similarity">
    <text evidence="2">Belongs to the LAMTOR4 family.</text>
</comment>
<gene>
    <name evidence="5" type="ORF">LSTR_LSTR006597</name>
</gene>
<evidence type="ECO:0000256" key="2">
    <source>
        <dbReference type="ARBA" id="ARBA00010627"/>
    </source>
</evidence>
<evidence type="ECO:0000256" key="1">
    <source>
        <dbReference type="ARBA" id="ARBA00004371"/>
    </source>
</evidence>
<comment type="subcellular location">
    <subcellularLocation>
        <location evidence="1">Lysosome</location>
    </subcellularLocation>
</comment>
<dbReference type="InterPro" id="IPR034601">
    <property type="entry name" value="LAMTOR4"/>
</dbReference>
<evidence type="ECO:0000256" key="4">
    <source>
        <dbReference type="ARBA" id="ARBA00032690"/>
    </source>
</evidence>
<evidence type="ECO:0000313" key="6">
    <source>
        <dbReference type="Proteomes" id="UP000291343"/>
    </source>
</evidence>
<dbReference type="AlphaFoldDB" id="A0A482X160"/>
<dbReference type="PANTHER" id="PTHR33967:SF1">
    <property type="entry name" value="RAGULATOR COMPLEX PROTEIN LAMTOR4"/>
    <property type="match status" value="1"/>
</dbReference>
<dbReference type="GO" id="GO:0071986">
    <property type="term" value="C:Ragulator complex"/>
    <property type="evidence" value="ECO:0007669"/>
    <property type="project" value="InterPro"/>
</dbReference>
<dbReference type="Proteomes" id="UP000291343">
    <property type="component" value="Unassembled WGS sequence"/>
</dbReference>
<protein>
    <recommendedName>
        <fullName evidence="4">Late endosomal/lysosomal adaptor and MAPK and MTOR activator 4</fullName>
    </recommendedName>
</protein>
<dbReference type="GO" id="GO:0032008">
    <property type="term" value="P:positive regulation of TOR signaling"/>
    <property type="evidence" value="ECO:0007669"/>
    <property type="project" value="InterPro"/>
</dbReference>
<dbReference type="InParanoid" id="A0A482X160"/>
<organism evidence="5 6">
    <name type="scientific">Laodelphax striatellus</name>
    <name type="common">Small brown planthopper</name>
    <name type="synonym">Delphax striatella</name>
    <dbReference type="NCBI Taxonomy" id="195883"/>
    <lineage>
        <taxon>Eukaryota</taxon>
        <taxon>Metazoa</taxon>
        <taxon>Ecdysozoa</taxon>
        <taxon>Arthropoda</taxon>
        <taxon>Hexapoda</taxon>
        <taxon>Insecta</taxon>
        <taxon>Pterygota</taxon>
        <taxon>Neoptera</taxon>
        <taxon>Paraneoptera</taxon>
        <taxon>Hemiptera</taxon>
        <taxon>Auchenorrhyncha</taxon>
        <taxon>Fulgoroidea</taxon>
        <taxon>Delphacidae</taxon>
        <taxon>Criomorphinae</taxon>
        <taxon>Laodelphax</taxon>
    </lineage>
</organism>
<evidence type="ECO:0000256" key="3">
    <source>
        <dbReference type="ARBA" id="ARBA00023228"/>
    </source>
</evidence>
<sequence>MMALERIPDQIGYLVMKEDGAVVASGGDLENSEHVGNIVVNLITLADSVGTDHGSFKKISIVYPEFSYVICLSNKKIYIVKKRFQPVPETLPSVTVSEGNASAVSVDA</sequence>
<proteinExistence type="inferred from homology"/>
<dbReference type="SMR" id="A0A482X160"/>
<dbReference type="EMBL" id="QKKF02020774">
    <property type="protein sequence ID" value="RZF39060.1"/>
    <property type="molecule type" value="Genomic_DNA"/>
</dbReference>
<dbReference type="SUPFAM" id="SSF103196">
    <property type="entry name" value="Roadblock/LC7 domain"/>
    <property type="match status" value="1"/>
</dbReference>